<name>A0A220UFL7_9MICO</name>
<dbReference type="RefSeq" id="WP_089066111.1">
    <property type="nucleotide sequence ID" value="NZ_CP022316.1"/>
</dbReference>
<keyword evidence="3" id="KW-1185">Reference proteome</keyword>
<evidence type="ECO:0000313" key="2">
    <source>
        <dbReference type="EMBL" id="ASK66875.1"/>
    </source>
</evidence>
<organism evidence="2 3">
    <name type="scientific">Brachybacterium avium</name>
    <dbReference type="NCBI Taxonomy" id="2017485"/>
    <lineage>
        <taxon>Bacteria</taxon>
        <taxon>Bacillati</taxon>
        <taxon>Actinomycetota</taxon>
        <taxon>Actinomycetes</taxon>
        <taxon>Micrococcales</taxon>
        <taxon>Dermabacteraceae</taxon>
        <taxon>Brachybacterium</taxon>
    </lineage>
</organism>
<dbReference type="OrthoDB" id="5141156at2"/>
<dbReference type="EMBL" id="CP022316">
    <property type="protein sequence ID" value="ASK66875.1"/>
    <property type="molecule type" value="Genomic_DNA"/>
</dbReference>
<dbReference type="Proteomes" id="UP000198398">
    <property type="component" value="Chromosome"/>
</dbReference>
<dbReference type="Pfam" id="PF21836">
    <property type="entry name" value="DUF6895"/>
    <property type="match status" value="1"/>
</dbReference>
<dbReference type="AlphaFoldDB" id="A0A220UFL7"/>
<protein>
    <recommendedName>
        <fullName evidence="1">DUF6895 domain-containing protein</fullName>
    </recommendedName>
</protein>
<proteinExistence type="predicted"/>
<dbReference type="InterPro" id="IPR054190">
    <property type="entry name" value="DUF6895"/>
</dbReference>
<reference evidence="3" key="1">
    <citation type="submission" date="2017-07" db="EMBL/GenBank/DDBJ databases">
        <title>Brachybacterium sp. VR2415.</title>
        <authorList>
            <person name="Tak E.J."/>
            <person name="Bae J.-W."/>
        </authorList>
    </citation>
    <scope>NUCLEOTIDE SEQUENCE [LARGE SCALE GENOMIC DNA]</scope>
    <source>
        <strain evidence="3">VR2415</strain>
    </source>
</reference>
<feature type="domain" description="DUF6895" evidence="1">
    <location>
        <begin position="44"/>
        <end position="310"/>
    </location>
</feature>
<accession>A0A220UFL7</accession>
<gene>
    <name evidence="2" type="ORF">CFK39_14855</name>
</gene>
<evidence type="ECO:0000259" key="1">
    <source>
        <dbReference type="Pfam" id="PF21836"/>
    </source>
</evidence>
<dbReference type="KEGG" id="brv:CFK39_14855"/>
<evidence type="ECO:0000313" key="3">
    <source>
        <dbReference type="Proteomes" id="UP000198398"/>
    </source>
</evidence>
<sequence length="422" mass="45493">MNQPLVGADGRRDERIARLAATLDFALRATDELLHRPGTDSADASRPGFPRRAKITCESALLLHLASAVPSAPPALTSRIDALADAITPSARSEETAMLMGLMPTKAAELGVAHLYLTALGRPDPEFHARYCRALTTTSTGPAERLAWKDLEAGWHRDLGAPLPPLDLEAAARRTAYNQGQDVLGASREACYAVTHGLFYATGFGTRAPLWARDESSLLADIDGITARCLDEDDFDIAAEVLMTWPMLRVDWSSTALAALQVLDAVDDEYGILPSITLHSSAFEQLAPSAQAGYFYWESYHTVYVSGMLQAAILRAEQDPPRTPPAVPGLAPLADELFSLLPPRDPAPRWEAVLRATGAEAQGALVPLLADIGVRRAVLGRDYARAHQIVMTCVRADLAPTSMLRQAGELLTRLSESTVRAA</sequence>